<proteinExistence type="predicted"/>
<dbReference type="PATRIC" id="fig|1308866.3.peg.97"/>
<organism evidence="2 3">
    <name type="scientific">Gracilibacillus halophilus YIM-C55.5</name>
    <dbReference type="NCBI Taxonomy" id="1308866"/>
    <lineage>
        <taxon>Bacteria</taxon>
        <taxon>Bacillati</taxon>
        <taxon>Bacillota</taxon>
        <taxon>Bacilli</taxon>
        <taxon>Bacillales</taxon>
        <taxon>Bacillaceae</taxon>
        <taxon>Gracilibacillus</taxon>
    </lineage>
</organism>
<accession>N4WVI8</accession>
<gene>
    <name evidence="2" type="ORF">J416_00469</name>
</gene>
<feature type="transmembrane region" description="Helical" evidence="1">
    <location>
        <begin position="118"/>
        <end position="134"/>
    </location>
</feature>
<keyword evidence="1" id="KW-0812">Transmembrane</keyword>
<dbReference type="STRING" id="1308866.J416_00469"/>
<evidence type="ECO:0000313" key="3">
    <source>
        <dbReference type="Proteomes" id="UP000012283"/>
    </source>
</evidence>
<reference evidence="2 3" key="1">
    <citation type="submission" date="2013-03" db="EMBL/GenBank/DDBJ databases">
        <title>Draft genome sequence of Gracibacillus halophilus YIM-C55.5, a moderately halophilic and thermophilic organism from the Xiaochaidamu salt lake.</title>
        <authorList>
            <person name="Sugumar T."/>
            <person name="Polireddy D.R."/>
            <person name="Antony A."/>
            <person name="Madhava Y.R."/>
            <person name="Sivakumar N."/>
        </authorList>
    </citation>
    <scope>NUCLEOTIDE SEQUENCE [LARGE SCALE GENOMIC DNA]</scope>
    <source>
        <strain evidence="2 3">YIM-C55.5</strain>
    </source>
</reference>
<feature type="transmembrane region" description="Helical" evidence="1">
    <location>
        <begin position="38"/>
        <end position="57"/>
    </location>
</feature>
<dbReference type="RefSeq" id="WP_003462645.1">
    <property type="nucleotide sequence ID" value="NZ_APML01000003.1"/>
</dbReference>
<feature type="transmembrane region" description="Helical" evidence="1">
    <location>
        <begin position="188"/>
        <end position="208"/>
    </location>
</feature>
<keyword evidence="1" id="KW-1133">Transmembrane helix</keyword>
<dbReference type="AlphaFoldDB" id="N4WVI8"/>
<name>N4WVI8_9BACI</name>
<keyword evidence="1" id="KW-0472">Membrane</keyword>
<dbReference type="EMBL" id="APML01000003">
    <property type="protein sequence ID" value="ENH98415.1"/>
    <property type="molecule type" value="Genomic_DNA"/>
</dbReference>
<feature type="transmembrane region" description="Helical" evidence="1">
    <location>
        <begin position="12"/>
        <end position="32"/>
    </location>
</feature>
<feature type="transmembrane region" description="Helical" evidence="1">
    <location>
        <begin position="266"/>
        <end position="287"/>
    </location>
</feature>
<dbReference type="Proteomes" id="UP000012283">
    <property type="component" value="Unassembled WGS sequence"/>
</dbReference>
<sequence length="435" mass="49869">MQAKMKPMGLMLVQGLVELLGFFPILLAVAVLLNEAPYGWLIGLYFVFAVSAVSRYIFVDRTRWIFLFLAVVLSGLFAVVATDSWIGAAISLIIGSLAGYRGLLYGENEWSAILPNRIFWAICMPIYLIGYLVFVNVDRLTADTDVISYAGFLFLLCMLFVTNGQHLQKATLEKGKKARVGTQLRRLNQVYLVATLGLVFLLTNFQIVQSAVFHGIRSVIQSVIWFGELFQNDSDVRQEQPQQGAMQPPFSEEEEPSAFAQLMETIMYGVGIILIVALVLLLIAVLFKKARAGIKRVIGSLWRLLKDFVVRRKPEETMSEYMDEKENLWNWQDWRKKQQEKFTSAVKKVMTRKPKFDQLSDEEKVRYLYRVVAKKVYEQGKWSPAYTAHEVVEQSDNDDMLKQLERLYDHVRYGNETIQSQAKEDIEAISNRLLK</sequence>
<evidence type="ECO:0008006" key="4">
    <source>
        <dbReference type="Google" id="ProtNLM"/>
    </source>
</evidence>
<feature type="transmembrane region" description="Helical" evidence="1">
    <location>
        <begin position="86"/>
        <end position="106"/>
    </location>
</feature>
<dbReference type="eggNOG" id="ENOG5032XF9">
    <property type="taxonomic scope" value="Bacteria"/>
</dbReference>
<dbReference type="OrthoDB" id="2965879at2"/>
<keyword evidence="3" id="KW-1185">Reference proteome</keyword>
<evidence type="ECO:0000313" key="2">
    <source>
        <dbReference type="EMBL" id="ENH98415.1"/>
    </source>
</evidence>
<protein>
    <recommendedName>
        <fullName evidence="4">DUF4129 domain-containing protein</fullName>
    </recommendedName>
</protein>
<evidence type="ECO:0000256" key="1">
    <source>
        <dbReference type="SAM" id="Phobius"/>
    </source>
</evidence>
<feature type="transmembrane region" description="Helical" evidence="1">
    <location>
        <begin position="146"/>
        <end position="167"/>
    </location>
</feature>
<feature type="transmembrane region" description="Helical" evidence="1">
    <location>
        <begin position="64"/>
        <end position="80"/>
    </location>
</feature>
<comment type="caution">
    <text evidence="2">The sequence shown here is derived from an EMBL/GenBank/DDBJ whole genome shotgun (WGS) entry which is preliminary data.</text>
</comment>